<gene>
    <name evidence="2" type="ORF">COU19_01230</name>
</gene>
<evidence type="ECO:0000313" key="3">
    <source>
        <dbReference type="Proteomes" id="UP000230179"/>
    </source>
</evidence>
<feature type="transmembrane region" description="Helical" evidence="1">
    <location>
        <begin position="21"/>
        <end position="41"/>
    </location>
</feature>
<accession>A0A2H0UAC6</accession>
<dbReference type="EMBL" id="PFBL01000008">
    <property type="protein sequence ID" value="PIR83337.1"/>
    <property type="molecule type" value="Genomic_DNA"/>
</dbReference>
<organism evidence="2 3">
    <name type="scientific">Candidatus Kaiserbacteria bacterium CG10_big_fil_rev_8_21_14_0_10_56_12</name>
    <dbReference type="NCBI Taxonomy" id="1974611"/>
    <lineage>
        <taxon>Bacteria</taxon>
        <taxon>Candidatus Kaiseribacteriota</taxon>
    </lineage>
</organism>
<reference evidence="3" key="1">
    <citation type="submission" date="2017-09" db="EMBL/GenBank/DDBJ databases">
        <title>Depth-based differentiation of microbial function through sediment-hosted aquifers and enrichment of novel symbionts in the deep terrestrial subsurface.</title>
        <authorList>
            <person name="Probst A.J."/>
            <person name="Ladd B."/>
            <person name="Jarett J.K."/>
            <person name="Geller-Mcgrath D.E."/>
            <person name="Sieber C.M.K."/>
            <person name="Emerson J.B."/>
            <person name="Anantharaman K."/>
            <person name="Thomas B.C."/>
            <person name="Malmstrom R."/>
            <person name="Stieglmeier M."/>
            <person name="Klingl A."/>
            <person name="Woyke T."/>
            <person name="Ryan C.M."/>
            <person name="Banfield J.F."/>
        </authorList>
    </citation>
    <scope>NUCLEOTIDE SEQUENCE [LARGE SCALE GENOMIC DNA]</scope>
</reference>
<protein>
    <submittedName>
        <fullName evidence="2">Uncharacterized protein</fullName>
    </submittedName>
</protein>
<keyword evidence="1" id="KW-1133">Transmembrane helix</keyword>
<dbReference type="Proteomes" id="UP000230179">
    <property type="component" value="Unassembled WGS sequence"/>
</dbReference>
<evidence type="ECO:0000256" key="1">
    <source>
        <dbReference type="SAM" id="Phobius"/>
    </source>
</evidence>
<keyword evidence="1" id="KW-0472">Membrane</keyword>
<sequence>MKTLGEHVTHLKTKPHHVRKRVAVGVASVVTGLVAIAWLAVSISTNAFAIQGSTFAESTSQGAVVQTVTERPNANLAGAAATVPDTDGPSRIEIVNVATTSSATSSHAEPTIIPF</sequence>
<evidence type="ECO:0000313" key="2">
    <source>
        <dbReference type="EMBL" id="PIR83337.1"/>
    </source>
</evidence>
<name>A0A2H0UAC6_9BACT</name>
<keyword evidence="1" id="KW-0812">Transmembrane</keyword>
<proteinExistence type="predicted"/>
<comment type="caution">
    <text evidence="2">The sequence shown here is derived from an EMBL/GenBank/DDBJ whole genome shotgun (WGS) entry which is preliminary data.</text>
</comment>
<dbReference type="AlphaFoldDB" id="A0A2H0UAC6"/>